<evidence type="ECO:0000313" key="1">
    <source>
        <dbReference type="EMBL" id="KAG0443212.1"/>
    </source>
</evidence>
<proteinExistence type="predicted"/>
<gene>
    <name evidence="1" type="ORF">HPB47_015177</name>
</gene>
<organism evidence="1 2">
    <name type="scientific">Ixodes persulcatus</name>
    <name type="common">Taiga tick</name>
    <dbReference type="NCBI Taxonomy" id="34615"/>
    <lineage>
        <taxon>Eukaryota</taxon>
        <taxon>Metazoa</taxon>
        <taxon>Ecdysozoa</taxon>
        <taxon>Arthropoda</taxon>
        <taxon>Chelicerata</taxon>
        <taxon>Arachnida</taxon>
        <taxon>Acari</taxon>
        <taxon>Parasitiformes</taxon>
        <taxon>Ixodida</taxon>
        <taxon>Ixodoidea</taxon>
        <taxon>Ixodidae</taxon>
        <taxon>Ixodinae</taxon>
        <taxon>Ixodes</taxon>
    </lineage>
</organism>
<sequence length="92" mass="9529">MLWGCAGKQTITATAHVAEDVSQGENSSSTAAVAAPGPGAAAAAAAVAAADRLRRRRRRWEEALTSDDLADQLWAVQQAEAATRVQGLRAVT</sequence>
<reference evidence="1 2" key="1">
    <citation type="journal article" date="2020" name="Cell">
        <title>Large-Scale Comparative Analyses of Tick Genomes Elucidate Their Genetic Diversity and Vector Capacities.</title>
        <authorList>
            <consortium name="Tick Genome and Microbiome Consortium (TIGMIC)"/>
            <person name="Jia N."/>
            <person name="Wang J."/>
            <person name="Shi W."/>
            <person name="Du L."/>
            <person name="Sun Y."/>
            <person name="Zhan W."/>
            <person name="Jiang J.F."/>
            <person name="Wang Q."/>
            <person name="Zhang B."/>
            <person name="Ji P."/>
            <person name="Bell-Sakyi L."/>
            <person name="Cui X.M."/>
            <person name="Yuan T.T."/>
            <person name="Jiang B.G."/>
            <person name="Yang W.F."/>
            <person name="Lam T.T."/>
            <person name="Chang Q.C."/>
            <person name="Ding S.J."/>
            <person name="Wang X.J."/>
            <person name="Zhu J.G."/>
            <person name="Ruan X.D."/>
            <person name="Zhao L."/>
            <person name="Wei J.T."/>
            <person name="Ye R.Z."/>
            <person name="Que T.C."/>
            <person name="Du C.H."/>
            <person name="Zhou Y.H."/>
            <person name="Cheng J.X."/>
            <person name="Dai P.F."/>
            <person name="Guo W.B."/>
            <person name="Han X.H."/>
            <person name="Huang E.J."/>
            <person name="Li L.F."/>
            <person name="Wei W."/>
            <person name="Gao Y.C."/>
            <person name="Liu J.Z."/>
            <person name="Shao H.Z."/>
            <person name="Wang X."/>
            <person name="Wang C.C."/>
            <person name="Yang T.C."/>
            <person name="Huo Q.B."/>
            <person name="Li W."/>
            <person name="Chen H.Y."/>
            <person name="Chen S.E."/>
            <person name="Zhou L.G."/>
            <person name="Ni X.B."/>
            <person name="Tian J.H."/>
            <person name="Sheng Y."/>
            <person name="Liu T."/>
            <person name="Pan Y.S."/>
            <person name="Xia L.Y."/>
            <person name="Li J."/>
            <person name="Zhao F."/>
            <person name="Cao W.C."/>
        </authorList>
    </citation>
    <scope>NUCLEOTIDE SEQUENCE [LARGE SCALE GENOMIC DNA]</scope>
    <source>
        <strain evidence="1">Iper-2018</strain>
    </source>
</reference>
<accession>A0AC60QU67</accession>
<name>A0AC60QU67_IXOPE</name>
<evidence type="ECO:0000313" key="2">
    <source>
        <dbReference type="Proteomes" id="UP000805193"/>
    </source>
</evidence>
<keyword evidence="2" id="KW-1185">Reference proteome</keyword>
<protein>
    <submittedName>
        <fullName evidence="1">Uncharacterized protein</fullName>
    </submittedName>
</protein>
<comment type="caution">
    <text evidence="1">The sequence shown here is derived from an EMBL/GenBank/DDBJ whole genome shotgun (WGS) entry which is preliminary data.</text>
</comment>
<dbReference type="EMBL" id="JABSTQ010003728">
    <property type="protein sequence ID" value="KAG0443212.1"/>
    <property type="molecule type" value="Genomic_DNA"/>
</dbReference>
<dbReference type="Proteomes" id="UP000805193">
    <property type="component" value="Unassembled WGS sequence"/>
</dbReference>